<comment type="similarity">
    <text evidence="3 13">Belongs to the ferredoxin--NADP reductase type 1 family.</text>
</comment>
<dbReference type="InterPro" id="IPR055275">
    <property type="entry name" value="Ferredox_Rdtase"/>
</dbReference>
<keyword evidence="18" id="KW-1185">Reference proteome</keyword>
<feature type="binding site" evidence="14">
    <location>
        <position position="397"/>
    </location>
    <ligand>
        <name>FAD</name>
        <dbReference type="ChEBI" id="CHEBI:57692"/>
    </ligand>
</feature>
<feature type="binding site" evidence="15">
    <location>
        <begin position="230"/>
        <end position="231"/>
    </location>
    <ligand>
        <name>NADP(+)</name>
        <dbReference type="ChEBI" id="CHEBI:58349"/>
    </ligand>
</feature>
<evidence type="ECO:0000256" key="5">
    <source>
        <dbReference type="ARBA" id="ARBA00016287"/>
    </source>
</evidence>
<evidence type="ECO:0000313" key="18">
    <source>
        <dbReference type="Proteomes" id="UP000653454"/>
    </source>
</evidence>
<comment type="subcellular location">
    <subcellularLocation>
        <location evidence="13">Mitochondrion</location>
    </subcellularLocation>
</comment>
<keyword evidence="11 13" id="KW-0560">Oxidoreductase</keyword>
<dbReference type="PRINTS" id="PR00419">
    <property type="entry name" value="ADXRDTASE"/>
</dbReference>
<feature type="binding site" evidence="15">
    <location>
        <position position="242"/>
    </location>
    <ligand>
        <name>NADP(+)</name>
        <dbReference type="ChEBI" id="CHEBI:58349"/>
    </ligand>
</feature>
<dbReference type="FunFam" id="3.50.50.60:FF:000229">
    <property type="entry name" value="NADPH:adrenodoxin oxidoreductase, mitochondrial"/>
    <property type="match status" value="1"/>
</dbReference>
<feature type="binding site" evidence="14">
    <location>
        <position position="71"/>
    </location>
    <ligand>
        <name>FAD</name>
        <dbReference type="ChEBI" id="CHEBI:57692"/>
    </ligand>
</feature>
<sequence>MYSESFRSLTYLTPKYLGKMSFKIARQSFKKFSTACKKVSQVCVVGAGPAGFYAAMQLTKKLGNINIDIIEKLPVPFGLIRYGVAPDHPEVKNVINQFTKVAQQPNVNFYGNIALGKDITLSQLRQHYDAVLLTYGAEEDKLLGIENEDAKNIVAARKFVGWYNGLPDARDFEVDLGGNTAAVLGQGNVALDVARIILSPIDELRKTDIPEHVLSVLAKSKIKELYLVGRRGPLQVAFTIKELREQLKIPFCQTVWRKNDFDGVSEVASALARPRKRLTELMLKSLNEHSEDSKSEKYFKPIFHRSPDKFIVDSKNNLMGVQLTCNQMAGSLDKDPKYLPTDEKEIINCSLAIRSIGYKSVNVDKDLIIGDNGAVPNDKGRILDPSNDLAKLYVAGWLGTGPVGVILHTMGNAFQVAKAIQEDLETGQSTENKGGFAEVRKAICENLKIVDWKGWENIDKYEIEMGKKLGKPREKICCVSEMLEKAL</sequence>
<evidence type="ECO:0000256" key="11">
    <source>
        <dbReference type="ARBA" id="ARBA00023002"/>
    </source>
</evidence>
<dbReference type="PANTHER" id="PTHR48467:SF1">
    <property type="entry name" value="GLUTAMATE SYNTHASE 1 [NADH], CHLOROPLASTIC-LIKE"/>
    <property type="match status" value="1"/>
</dbReference>
<dbReference type="PANTHER" id="PTHR48467">
    <property type="entry name" value="GLUTAMATE SYNTHASE 1 [NADH], CHLOROPLASTIC-LIKE"/>
    <property type="match status" value="1"/>
</dbReference>
<dbReference type="Proteomes" id="UP000653454">
    <property type="component" value="Unassembled WGS sequence"/>
</dbReference>
<reference evidence="17" key="1">
    <citation type="submission" date="2020-11" db="EMBL/GenBank/DDBJ databases">
        <authorList>
            <person name="Whiteford S."/>
        </authorList>
    </citation>
    <scope>NUCLEOTIDE SEQUENCE</scope>
</reference>
<keyword evidence="7 13" id="KW-0285">Flavoprotein</keyword>
<dbReference type="EC" id="1.18.1.6" evidence="4 13"/>
<feature type="binding site" evidence="15">
    <location>
        <position position="404"/>
    </location>
    <ligand>
        <name>NADP(+)</name>
        <dbReference type="ChEBI" id="CHEBI:58349"/>
    </ligand>
</feature>
<dbReference type="InterPro" id="IPR036188">
    <property type="entry name" value="FAD/NAD-bd_sf"/>
</dbReference>
<keyword evidence="8 13" id="KW-0274">FAD</keyword>
<dbReference type="InterPro" id="IPR021163">
    <property type="entry name" value="Ferredox_Rdtase_adrenod"/>
</dbReference>
<evidence type="ECO:0000256" key="15">
    <source>
        <dbReference type="PIRSR" id="PIRSR000362-2"/>
    </source>
</evidence>
<evidence type="ECO:0000256" key="8">
    <source>
        <dbReference type="ARBA" id="ARBA00022827"/>
    </source>
</evidence>
<dbReference type="SUPFAM" id="SSF51971">
    <property type="entry name" value="Nucleotide-binding domain"/>
    <property type="match status" value="1"/>
</dbReference>
<keyword evidence="9 13" id="KW-0521">NADP</keyword>
<feature type="binding site" evidence="15">
    <location>
        <begin position="186"/>
        <end position="189"/>
    </location>
    <ligand>
        <name>NADP(+)</name>
        <dbReference type="ChEBI" id="CHEBI:58349"/>
    </ligand>
</feature>
<evidence type="ECO:0000256" key="2">
    <source>
        <dbReference type="ARBA" id="ARBA00004731"/>
    </source>
</evidence>
<keyword evidence="13" id="KW-0496">Mitochondrion</keyword>
<evidence type="ECO:0000256" key="13">
    <source>
        <dbReference type="PIRNR" id="PIRNR000362"/>
    </source>
</evidence>
<dbReference type="Gene3D" id="3.50.50.60">
    <property type="entry name" value="FAD/NAD(P)-binding domain"/>
    <property type="match status" value="1"/>
</dbReference>
<proteinExistence type="inferred from homology"/>
<evidence type="ECO:0000256" key="14">
    <source>
        <dbReference type="PIRSR" id="PIRSR000362-1"/>
    </source>
</evidence>
<keyword evidence="6" id="KW-0813">Transport</keyword>
<keyword evidence="10" id="KW-0249">Electron transport</keyword>
<dbReference type="InterPro" id="IPR023753">
    <property type="entry name" value="FAD/NAD-binding_dom"/>
</dbReference>
<feature type="binding site" evidence="14">
    <location>
        <position position="79"/>
    </location>
    <ligand>
        <name>FAD</name>
        <dbReference type="ChEBI" id="CHEBI:57692"/>
    </ligand>
</feature>
<accession>A0A8S4E6T7</accession>
<comment type="cofactor">
    <cofactor evidence="1 13 14">
        <name>FAD</name>
        <dbReference type="ChEBI" id="CHEBI:57692"/>
    </cofactor>
</comment>
<evidence type="ECO:0000256" key="6">
    <source>
        <dbReference type="ARBA" id="ARBA00022448"/>
    </source>
</evidence>
<comment type="catalytic activity">
    <reaction evidence="12 13">
        <text>2 reduced [adrenodoxin] + NADP(+) + H(+) = 2 oxidized [adrenodoxin] + NADPH</text>
        <dbReference type="Rhea" id="RHEA:42312"/>
        <dbReference type="Rhea" id="RHEA-COMP:9998"/>
        <dbReference type="Rhea" id="RHEA-COMP:9999"/>
        <dbReference type="ChEBI" id="CHEBI:15378"/>
        <dbReference type="ChEBI" id="CHEBI:33737"/>
        <dbReference type="ChEBI" id="CHEBI:33738"/>
        <dbReference type="ChEBI" id="CHEBI:57783"/>
        <dbReference type="ChEBI" id="CHEBI:58349"/>
        <dbReference type="EC" id="1.18.1.6"/>
    </reaction>
</comment>
<name>A0A8S4E6T7_PLUXY</name>
<comment type="pathway">
    <text evidence="2">Steroid metabolism; cholesterol metabolism.</text>
</comment>
<dbReference type="Gene3D" id="3.40.50.720">
    <property type="entry name" value="NAD(P)-binding Rossmann-like Domain"/>
    <property type="match status" value="1"/>
</dbReference>
<dbReference type="PIRSF" id="PIRSF000362">
    <property type="entry name" value="FNR"/>
    <property type="match status" value="1"/>
</dbReference>
<dbReference type="GO" id="GO:0005739">
    <property type="term" value="C:mitochondrion"/>
    <property type="evidence" value="ECO:0007669"/>
    <property type="project" value="UniProtKB-SubCell"/>
</dbReference>
<feature type="binding site" evidence="14">
    <location>
        <position position="115"/>
    </location>
    <ligand>
        <name>FAD</name>
        <dbReference type="ChEBI" id="CHEBI:57692"/>
    </ligand>
</feature>
<evidence type="ECO:0000256" key="7">
    <source>
        <dbReference type="ARBA" id="ARBA00022630"/>
    </source>
</evidence>
<feature type="domain" description="FAD/NAD(P)-binding" evidence="16">
    <location>
        <begin position="41"/>
        <end position="197"/>
    </location>
</feature>
<dbReference type="AlphaFoldDB" id="A0A8S4E6T7"/>
<dbReference type="EMBL" id="CAJHNJ030000012">
    <property type="protein sequence ID" value="CAG9110866.1"/>
    <property type="molecule type" value="Genomic_DNA"/>
</dbReference>
<protein>
    <recommendedName>
        <fullName evidence="5 13">NADPH:adrenodoxin oxidoreductase, mitochondrial</fullName>
        <ecNumber evidence="4 13">1.18.1.6</ecNumber>
    </recommendedName>
</protein>
<evidence type="ECO:0000313" key="17">
    <source>
        <dbReference type="EMBL" id="CAG9110866.1"/>
    </source>
</evidence>
<gene>
    <name evidence="17" type="ORF">PLXY2_LOCUS4387</name>
</gene>
<evidence type="ECO:0000256" key="3">
    <source>
        <dbReference type="ARBA" id="ARBA00008312"/>
    </source>
</evidence>
<feature type="binding site" evidence="14">
    <location>
        <begin position="404"/>
        <end position="406"/>
    </location>
    <ligand>
        <name>FAD</name>
        <dbReference type="ChEBI" id="CHEBI:57692"/>
    </ligand>
</feature>
<evidence type="ECO:0000256" key="9">
    <source>
        <dbReference type="ARBA" id="ARBA00022857"/>
    </source>
</evidence>
<evidence type="ECO:0000259" key="16">
    <source>
        <dbReference type="Pfam" id="PF07992"/>
    </source>
</evidence>
<feature type="binding site" evidence="14">
    <location>
        <position position="50"/>
    </location>
    <ligand>
        <name>FAD</name>
        <dbReference type="ChEBI" id="CHEBI:57692"/>
    </ligand>
</feature>
<organism evidence="17 18">
    <name type="scientific">Plutella xylostella</name>
    <name type="common">Diamondback moth</name>
    <name type="synonym">Plutella maculipennis</name>
    <dbReference type="NCBI Taxonomy" id="51655"/>
    <lineage>
        <taxon>Eukaryota</taxon>
        <taxon>Metazoa</taxon>
        <taxon>Ecdysozoa</taxon>
        <taxon>Arthropoda</taxon>
        <taxon>Hexapoda</taxon>
        <taxon>Insecta</taxon>
        <taxon>Pterygota</taxon>
        <taxon>Neoptera</taxon>
        <taxon>Endopterygota</taxon>
        <taxon>Lepidoptera</taxon>
        <taxon>Glossata</taxon>
        <taxon>Ditrysia</taxon>
        <taxon>Yponomeutoidea</taxon>
        <taxon>Plutellidae</taxon>
        <taxon>Plutella</taxon>
    </lineage>
</organism>
<dbReference type="Pfam" id="PF07992">
    <property type="entry name" value="Pyr_redox_2"/>
    <property type="match status" value="1"/>
</dbReference>
<evidence type="ECO:0000256" key="4">
    <source>
        <dbReference type="ARBA" id="ARBA00013219"/>
    </source>
</evidence>
<evidence type="ECO:0000256" key="10">
    <source>
        <dbReference type="ARBA" id="ARBA00022982"/>
    </source>
</evidence>
<evidence type="ECO:0000256" key="12">
    <source>
        <dbReference type="ARBA" id="ARBA00048933"/>
    </source>
</evidence>
<evidence type="ECO:0000256" key="1">
    <source>
        <dbReference type="ARBA" id="ARBA00001974"/>
    </source>
</evidence>
<dbReference type="GO" id="GO:0016491">
    <property type="term" value="F:oxidoreductase activity"/>
    <property type="evidence" value="ECO:0007669"/>
    <property type="project" value="UniProtKB-KW"/>
</dbReference>
<comment type="caution">
    <text evidence="17">The sequence shown here is derived from an EMBL/GenBank/DDBJ whole genome shotgun (WGS) entry which is preliminary data.</text>
</comment>